<feature type="transmembrane region" description="Helical" evidence="1">
    <location>
        <begin position="447"/>
        <end position="465"/>
    </location>
</feature>
<keyword evidence="1" id="KW-0812">Transmembrane</keyword>
<keyword evidence="1" id="KW-0472">Membrane</keyword>
<feature type="transmembrane region" description="Helical" evidence="1">
    <location>
        <begin position="348"/>
        <end position="365"/>
    </location>
</feature>
<reference evidence="2" key="1">
    <citation type="submission" date="2018-10" db="EMBL/GenBank/DDBJ databases">
        <title>Iterative Subtractive Binning of Freshwater Chronoseries Metagenomes Recovers Nearly Complete Genomes from over Four Hundred Novel Species.</title>
        <authorList>
            <person name="Rodriguez-R L.M."/>
            <person name="Tsementzi D."/>
            <person name="Luo C."/>
            <person name="Konstantinidis K.T."/>
        </authorList>
    </citation>
    <scope>NUCLEOTIDE SEQUENCE</scope>
    <source>
        <strain evidence="2">WB5_2A_028</strain>
    </source>
</reference>
<dbReference type="EMBL" id="RFXN01000120">
    <property type="protein sequence ID" value="NBR94378.1"/>
    <property type="molecule type" value="Genomic_DNA"/>
</dbReference>
<dbReference type="Proteomes" id="UP000740727">
    <property type="component" value="Unassembled WGS sequence"/>
</dbReference>
<accession>A0A965GDK0</accession>
<feature type="transmembrane region" description="Helical" evidence="1">
    <location>
        <begin position="174"/>
        <end position="191"/>
    </location>
</feature>
<evidence type="ECO:0000313" key="2">
    <source>
        <dbReference type="EMBL" id="NBR94378.1"/>
    </source>
</evidence>
<evidence type="ECO:0000313" key="3">
    <source>
        <dbReference type="Proteomes" id="UP000740727"/>
    </source>
</evidence>
<keyword evidence="1" id="KW-1133">Transmembrane helix</keyword>
<feature type="non-terminal residue" evidence="2">
    <location>
        <position position="561"/>
    </location>
</feature>
<feature type="transmembrane region" description="Helical" evidence="1">
    <location>
        <begin position="22"/>
        <end position="40"/>
    </location>
</feature>
<feature type="transmembrane region" description="Helical" evidence="1">
    <location>
        <begin position="320"/>
        <end position="341"/>
    </location>
</feature>
<proteinExistence type="predicted"/>
<organism evidence="2 3">
    <name type="scientific">Candidatus Fonsibacter lacus</name>
    <dbReference type="NCBI Taxonomy" id="2576439"/>
    <lineage>
        <taxon>Bacteria</taxon>
        <taxon>Pseudomonadati</taxon>
        <taxon>Pseudomonadota</taxon>
        <taxon>Alphaproteobacteria</taxon>
        <taxon>Candidatus Pelagibacterales</taxon>
        <taxon>Candidatus Pelagibacterales incertae sedis</taxon>
        <taxon>Candidatus Fonsibacter</taxon>
    </lineage>
</organism>
<feature type="transmembrane region" description="Helical" evidence="1">
    <location>
        <begin position="212"/>
        <end position="231"/>
    </location>
</feature>
<comment type="caution">
    <text evidence="2">The sequence shown here is derived from an EMBL/GenBank/DDBJ whole genome shotgun (WGS) entry which is preliminary data.</text>
</comment>
<dbReference type="AlphaFoldDB" id="A0A965GDK0"/>
<sequence length="561" mass="60953">MSSLTAARIRGLLPSRPVLGKALFNAGVFFGFLGLARLFLTAYFPLDESRAGGPGDFQPYVAIDWFVGHTLLTYGELPLWNPFIRTGVPMIGDAYVSMFNPLVFGPLVVFGPINGAKLAVMGATAMSGTGQYFLGRVLGHNRVISLAGGSIGLASGSLHVPIATGFAFGATMQHAWIAIVFASFLMVLREGRLRWIAICGSSNALMFHSGNLYYWIAVNLILLILITGLLINVSVGNGHLTVSVKKRAALAYLGMCALTFLLMAPHLLPLLELIPYTEKPIDVTRGGSMPFLVTLFGFVVPDRQFWANGLFGASPLGWAIHFSYIGATCFIFLTGVVAKLMFGSGRRLLAVLCIAFVTAIGLASINQNMFRIILDILPFFQLFRHWGTVVAVASVLLIACLMDGAQWWWNWVNDRRSWFARYAPAIQLARPASSAGLTPRPINLGRFGGLGLLIMLLIFTVLDPWRNNSGIVNTPPWNSGEDQVFGWIKGQQPGAVFIYAHNLIYSHASVGQLKAGLSAVDSVWPFKLRPGRVPTKDVLTVAPAYFTTFPNSPPPDGMTLL</sequence>
<feature type="transmembrane region" description="Helical" evidence="1">
    <location>
        <begin position="385"/>
        <end position="409"/>
    </location>
</feature>
<gene>
    <name evidence="2" type="ORF">EBT44_06105</name>
</gene>
<feature type="transmembrane region" description="Helical" evidence="1">
    <location>
        <begin position="283"/>
        <end position="300"/>
    </location>
</feature>
<feature type="transmembrane region" description="Helical" evidence="1">
    <location>
        <begin position="251"/>
        <end position="271"/>
    </location>
</feature>
<name>A0A965GDK0_9PROT</name>
<evidence type="ECO:0000256" key="1">
    <source>
        <dbReference type="SAM" id="Phobius"/>
    </source>
</evidence>
<protein>
    <submittedName>
        <fullName evidence="2">Uncharacterized protein</fullName>
    </submittedName>
</protein>